<keyword evidence="4" id="KW-0067">ATP-binding</keyword>
<evidence type="ECO:0000313" key="7">
    <source>
        <dbReference type="EMBL" id="EOM78366.1"/>
    </source>
</evidence>
<dbReference type="AlphaFoldDB" id="R7WSX0"/>
<feature type="compositionally biased region" description="Basic residues" evidence="5">
    <location>
        <begin position="534"/>
        <end position="545"/>
    </location>
</feature>
<accession>R7WSX0</accession>
<dbReference type="SMART" id="SM00490">
    <property type="entry name" value="HELICc"/>
    <property type="match status" value="1"/>
</dbReference>
<feature type="compositionally biased region" description="Basic and acidic residues" evidence="5">
    <location>
        <begin position="517"/>
        <end position="533"/>
    </location>
</feature>
<dbReference type="eggNOG" id="COG4581">
    <property type="taxonomic scope" value="Bacteria"/>
</dbReference>
<dbReference type="InterPro" id="IPR050699">
    <property type="entry name" value="RNA-DNA_Helicase"/>
</dbReference>
<dbReference type="SUPFAM" id="SSF52540">
    <property type="entry name" value="P-loop containing nucleoside triphosphate hydrolases"/>
    <property type="match status" value="1"/>
</dbReference>
<organism evidence="7 8">
    <name type="scientific">Rhodococcus rhodnii LMG 5362</name>
    <dbReference type="NCBI Taxonomy" id="1273125"/>
    <lineage>
        <taxon>Bacteria</taxon>
        <taxon>Bacillati</taxon>
        <taxon>Actinomycetota</taxon>
        <taxon>Actinomycetes</taxon>
        <taxon>Mycobacteriales</taxon>
        <taxon>Nocardiaceae</taxon>
        <taxon>Rhodococcus</taxon>
    </lineage>
</organism>
<dbReference type="InterPro" id="IPR012961">
    <property type="entry name" value="Ski2/MTR4_C"/>
</dbReference>
<keyword evidence="1" id="KW-0547">Nucleotide-binding</keyword>
<dbReference type="Pfam" id="PF00271">
    <property type="entry name" value="Helicase_C"/>
    <property type="match status" value="1"/>
</dbReference>
<evidence type="ECO:0000256" key="1">
    <source>
        <dbReference type="ARBA" id="ARBA00022741"/>
    </source>
</evidence>
<dbReference type="GO" id="GO:0005524">
    <property type="term" value="F:ATP binding"/>
    <property type="evidence" value="ECO:0007669"/>
    <property type="project" value="UniProtKB-KW"/>
</dbReference>
<proteinExistence type="predicted"/>
<evidence type="ECO:0000313" key="8">
    <source>
        <dbReference type="Proteomes" id="UP000013525"/>
    </source>
</evidence>
<keyword evidence="3 7" id="KW-0347">Helicase</keyword>
<gene>
    <name evidence="7" type="ORF">Rrhod_0194</name>
</gene>
<dbReference type="GO" id="GO:0070478">
    <property type="term" value="P:nuclear-transcribed mRNA catabolic process, 3'-5' exonucleolytic nonsense-mediated decay"/>
    <property type="evidence" value="ECO:0007669"/>
    <property type="project" value="TreeGrafter"/>
</dbReference>
<feature type="compositionally biased region" description="Basic residues" evidence="5">
    <location>
        <begin position="480"/>
        <end position="490"/>
    </location>
</feature>
<dbReference type="Gene3D" id="3.40.50.300">
    <property type="entry name" value="P-loop containing nucleotide triphosphate hydrolases"/>
    <property type="match status" value="1"/>
</dbReference>
<dbReference type="PANTHER" id="PTHR12131">
    <property type="entry name" value="ATP-DEPENDENT RNA AND DNA HELICASE"/>
    <property type="match status" value="1"/>
</dbReference>
<evidence type="ECO:0000259" key="6">
    <source>
        <dbReference type="PROSITE" id="PS51194"/>
    </source>
</evidence>
<dbReference type="GO" id="GO:0055087">
    <property type="term" value="C:Ski complex"/>
    <property type="evidence" value="ECO:0007669"/>
    <property type="project" value="TreeGrafter"/>
</dbReference>
<dbReference type="GO" id="GO:0004386">
    <property type="term" value="F:helicase activity"/>
    <property type="evidence" value="ECO:0007669"/>
    <property type="project" value="UniProtKB-KW"/>
</dbReference>
<dbReference type="InterPro" id="IPR027417">
    <property type="entry name" value="P-loop_NTPase"/>
</dbReference>
<dbReference type="SMART" id="SM01142">
    <property type="entry name" value="DSHCT"/>
    <property type="match status" value="1"/>
</dbReference>
<dbReference type="PROSITE" id="PS51194">
    <property type="entry name" value="HELICASE_CTER"/>
    <property type="match status" value="1"/>
</dbReference>
<dbReference type="InterPro" id="IPR058621">
    <property type="entry name" value="SH3_HelY"/>
</dbReference>
<evidence type="ECO:0000256" key="3">
    <source>
        <dbReference type="ARBA" id="ARBA00022806"/>
    </source>
</evidence>
<reference evidence="7 8" key="1">
    <citation type="journal article" date="2013" name="Genome Announc.">
        <title>Draft Genome Sequence of Rhodococcus rhodnii Strain LMG5362, a Symbiont of Rhodnius prolixus (Hemiptera, Reduviidae, Triatominae), the Principle Vector of Trypanosoma cruzi.</title>
        <authorList>
            <person name="Pachebat J.A."/>
            <person name="van Keulen G."/>
            <person name="Whitten M.M."/>
            <person name="Girdwood S."/>
            <person name="Del Sol R."/>
            <person name="Dyson P.J."/>
            <person name="Facey P.D."/>
        </authorList>
    </citation>
    <scope>NUCLEOTIDE SEQUENCE [LARGE SCALE GENOMIC DNA]</scope>
    <source>
        <strain evidence="7 8">LMG 5362</strain>
    </source>
</reference>
<keyword evidence="2" id="KW-0378">Hydrolase</keyword>
<dbReference type="PANTHER" id="PTHR12131:SF1">
    <property type="entry name" value="ATP-DEPENDENT RNA HELICASE SUPV3L1, MITOCHONDRIAL-RELATED"/>
    <property type="match status" value="1"/>
</dbReference>
<comment type="caution">
    <text evidence="7">The sequence shown here is derived from an EMBL/GenBank/DDBJ whole genome shotgun (WGS) entry which is preliminary data.</text>
</comment>
<keyword evidence="8" id="KW-1185">Reference proteome</keyword>
<dbReference type="GO" id="GO:0016787">
    <property type="term" value="F:hydrolase activity"/>
    <property type="evidence" value="ECO:0007669"/>
    <property type="project" value="UniProtKB-KW"/>
</dbReference>
<evidence type="ECO:0000256" key="5">
    <source>
        <dbReference type="SAM" id="MobiDB-lite"/>
    </source>
</evidence>
<feature type="compositionally biased region" description="Basic and acidic residues" evidence="5">
    <location>
        <begin position="553"/>
        <end position="564"/>
    </location>
</feature>
<evidence type="ECO:0000256" key="2">
    <source>
        <dbReference type="ARBA" id="ARBA00022801"/>
    </source>
</evidence>
<feature type="compositionally biased region" description="Basic residues" evidence="5">
    <location>
        <begin position="326"/>
        <end position="335"/>
    </location>
</feature>
<protein>
    <submittedName>
        <fullName evidence="7">ATP-dependent helicase</fullName>
    </submittedName>
</protein>
<feature type="domain" description="Helicase C-terminal" evidence="6">
    <location>
        <begin position="1"/>
        <end position="152"/>
    </location>
</feature>
<dbReference type="PATRIC" id="fig|1273125.3.peg.193"/>
<name>R7WSX0_9NOCA</name>
<evidence type="ECO:0000256" key="4">
    <source>
        <dbReference type="ARBA" id="ARBA00022840"/>
    </source>
</evidence>
<dbReference type="EMBL" id="APMY01000004">
    <property type="protein sequence ID" value="EOM78366.1"/>
    <property type="molecule type" value="Genomic_DNA"/>
</dbReference>
<dbReference type="Pfam" id="PF08148">
    <property type="entry name" value="DSHCT"/>
    <property type="match status" value="1"/>
</dbReference>
<feature type="region of interest" description="Disordered" evidence="5">
    <location>
        <begin position="465"/>
        <end position="564"/>
    </location>
</feature>
<dbReference type="Pfam" id="PF26090">
    <property type="entry name" value="SH3_HelY"/>
    <property type="match status" value="1"/>
</dbReference>
<dbReference type="Proteomes" id="UP000013525">
    <property type="component" value="Unassembled WGS sequence"/>
</dbReference>
<feature type="compositionally biased region" description="Basic and acidic residues" evidence="5">
    <location>
        <begin position="465"/>
        <end position="479"/>
    </location>
</feature>
<dbReference type="InterPro" id="IPR001650">
    <property type="entry name" value="Helicase_C-like"/>
</dbReference>
<dbReference type="Gene3D" id="1.10.3380.30">
    <property type="match status" value="1"/>
</dbReference>
<sequence length="564" mass="63121">MDRHTAELPREDLDVLGYSEWRRALERGFAAHHAGMLPAFRETVEELFVSGLVRAVFATETLALGINMPARTVVLERLVKFNGETHADLTPGEYTQLTGRAGRRGIDVEGHAVVLWQPGIDPTEVAGLASTRTFPLRSSFRPGYNMSINLVARMGAARSRVLLESSFAQFQADRSVVGATRTIERNEAALAQLHDQLEHADVDFLEYVDIRDRLGRRERELEREGRNERRDVAARSLATLRRGDIVAIPVGRHKGLAVVVTPARDDDDPRPVVVTAEKWSGRVSVGDFPEPAHALASMRIPRHADPRTGRGRRDIAAALRSSGVHPSRRRAKNRRRAADDGEVTMLRKQLRAHPAHTLPDRRELDRIADRYIALRRETDNGRRRVAATTNSLARTFDRIVALLGERGYITPGDGSTPETTPSGDRLARIYSESDLLVAECLRQDAWQGLEPAELAAVVSTVVYESRRDGDGAARDDRGRPLRTARHRARVARPALGRAVPPPRSDARTRSRLRRRDPRVGERRHPRRRADGGRRRPARAVGRRLRAMVPSGDRSARADQDDVRR</sequence>
<feature type="region of interest" description="Disordered" evidence="5">
    <location>
        <begin position="321"/>
        <end position="342"/>
    </location>
</feature>
<dbReference type="CDD" id="cd18795">
    <property type="entry name" value="SF2_C_Ski2"/>
    <property type="match status" value="1"/>
</dbReference>